<feature type="compositionally biased region" description="Basic residues" evidence="1">
    <location>
        <begin position="52"/>
        <end position="67"/>
    </location>
</feature>
<feature type="compositionally biased region" description="Polar residues" evidence="1">
    <location>
        <begin position="23"/>
        <end position="33"/>
    </location>
</feature>
<sequence>PLPENALSSQSTTGTIEHYYAQQCSDPQSSSSIAALHVPEGDDNNLSDPLIGKKKSPNKRGKKKQTKIKNNDKKKPLVKPINFKLVPGPKKKVAKKTVTTDLTTTRKPVKILPKPPDMNLVNNPVELRAKHVTNEKLQRSSIKLINIARPIEIINISDFTPDSEHIEQAITSQHTPEQVEALFFKLCDELFTEVVLLKIPKLVDDLHLLIAYQIMKEERLKKIDQLISPETIAQEKRLAEKDFSDILKIRGQSFVPLFATIVSRIKKTDLKALIIAVYCRIIQHLERIDPVNASYRYKLRNMIRQMILKHSTEMKEEICAVFAKDDASFMVNFQFISKLLEKYDAQIKNSVDSSIENNLGNIPSGGAVVLEDNRPNSSRTEENKVVSVLQLVSNVSDPSTSSENPANSGTKQTQLKLQKPNKGPLIGNLDKLFLKKINRDRTLKRLLQE</sequence>
<name>A0A1B6KII2_9HEMI</name>
<feature type="non-terminal residue" evidence="2">
    <location>
        <position position="1"/>
    </location>
</feature>
<dbReference type="AlphaFoldDB" id="A0A1B6KII2"/>
<feature type="region of interest" description="Disordered" evidence="1">
    <location>
        <begin position="23"/>
        <end position="76"/>
    </location>
</feature>
<accession>A0A1B6KII2</accession>
<evidence type="ECO:0000313" key="2">
    <source>
        <dbReference type="EMBL" id="JAT11261.1"/>
    </source>
</evidence>
<proteinExistence type="predicted"/>
<feature type="compositionally biased region" description="Polar residues" evidence="1">
    <location>
        <begin position="397"/>
        <end position="416"/>
    </location>
</feature>
<feature type="region of interest" description="Disordered" evidence="1">
    <location>
        <begin position="395"/>
        <end position="422"/>
    </location>
</feature>
<dbReference type="EMBL" id="GEBQ01028716">
    <property type="protein sequence ID" value="JAT11261.1"/>
    <property type="molecule type" value="Transcribed_RNA"/>
</dbReference>
<organism evidence="2">
    <name type="scientific">Graphocephala atropunctata</name>
    <dbReference type="NCBI Taxonomy" id="36148"/>
    <lineage>
        <taxon>Eukaryota</taxon>
        <taxon>Metazoa</taxon>
        <taxon>Ecdysozoa</taxon>
        <taxon>Arthropoda</taxon>
        <taxon>Hexapoda</taxon>
        <taxon>Insecta</taxon>
        <taxon>Pterygota</taxon>
        <taxon>Neoptera</taxon>
        <taxon>Paraneoptera</taxon>
        <taxon>Hemiptera</taxon>
        <taxon>Auchenorrhyncha</taxon>
        <taxon>Membracoidea</taxon>
        <taxon>Cicadellidae</taxon>
        <taxon>Cicadellinae</taxon>
        <taxon>Cicadellini</taxon>
        <taxon>Graphocephala</taxon>
    </lineage>
</organism>
<protein>
    <submittedName>
        <fullName evidence="2">Uncharacterized protein</fullName>
    </submittedName>
</protein>
<reference evidence="2" key="1">
    <citation type="submission" date="2015-11" db="EMBL/GenBank/DDBJ databases">
        <title>De novo transcriptome assembly of four potential Pierce s Disease insect vectors from Arizona vineyards.</title>
        <authorList>
            <person name="Tassone E.E."/>
        </authorList>
    </citation>
    <scope>NUCLEOTIDE SEQUENCE</scope>
</reference>
<evidence type="ECO:0000256" key="1">
    <source>
        <dbReference type="SAM" id="MobiDB-lite"/>
    </source>
</evidence>
<gene>
    <name evidence="2" type="ORF">g.47225</name>
</gene>